<comment type="caution">
    <text evidence="1">The sequence shown here is derived from an EMBL/GenBank/DDBJ whole genome shotgun (WGS) entry which is preliminary data.</text>
</comment>
<protein>
    <submittedName>
        <fullName evidence="1">Uncharacterized protein</fullName>
    </submittedName>
</protein>
<dbReference type="EMBL" id="LAZR01008155">
    <property type="protein sequence ID" value="KKM80603.1"/>
    <property type="molecule type" value="Genomic_DNA"/>
</dbReference>
<reference evidence="1" key="1">
    <citation type="journal article" date="2015" name="Nature">
        <title>Complex archaea that bridge the gap between prokaryotes and eukaryotes.</title>
        <authorList>
            <person name="Spang A."/>
            <person name="Saw J.H."/>
            <person name="Jorgensen S.L."/>
            <person name="Zaremba-Niedzwiedzka K."/>
            <person name="Martijn J."/>
            <person name="Lind A.E."/>
            <person name="van Eijk R."/>
            <person name="Schleper C."/>
            <person name="Guy L."/>
            <person name="Ettema T.J."/>
        </authorList>
    </citation>
    <scope>NUCLEOTIDE SEQUENCE</scope>
</reference>
<name>A0A0F9KF74_9ZZZZ</name>
<accession>A0A0F9KF74</accession>
<sequence length="84" mass="8850">MSELGQNIAALEVFIDEALLIEAEFAASLLEREIGIMRASGLSDEAIKEVLDADFAVRGRIFGQIENATKAHVAGMITAASASA</sequence>
<proteinExistence type="predicted"/>
<organism evidence="1">
    <name type="scientific">marine sediment metagenome</name>
    <dbReference type="NCBI Taxonomy" id="412755"/>
    <lineage>
        <taxon>unclassified sequences</taxon>
        <taxon>metagenomes</taxon>
        <taxon>ecological metagenomes</taxon>
    </lineage>
</organism>
<evidence type="ECO:0000313" key="1">
    <source>
        <dbReference type="EMBL" id="KKM80603.1"/>
    </source>
</evidence>
<feature type="non-terminal residue" evidence="1">
    <location>
        <position position="84"/>
    </location>
</feature>
<gene>
    <name evidence="1" type="ORF">LCGC14_1338260</name>
</gene>
<dbReference type="AlphaFoldDB" id="A0A0F9KF74"/>